<dbReference type="EMBL" id="LSMT01000789">
    <property type="protein sequence ID" value="PFX14372.1"/>
    <property type="molecule type" value="Genomic_DNA"/>
</dbReference>
<feature type="region of interest" description="Disordered" evidence="1">
    <location>
        <begin position="140"/>
        <end position="179"/>
    </location>
</feature>
<feature type="compositionally biased region" description="Basic residues" evidence="1">
    <location>
        <begin position="145"/>
        <end position="158"/>
    </location>
</feature>
<name>A0A2B4RDQ1_STYPI</name>
<feature type="compositionally biased region" description="Polar residues" evidence="1">
    <location>
        <begin position="163"/>
        <end position="174"/>
    </location>
</feature>
<dbReference type="AlphaFoldDB" id="A0A2B4RDQ1"/>
<feature type="region of interest" description="Disordered" evidence="1">
    <location>
        <begin position="503"/>
        <end position="535"/>
    </location>
</feature>
<keyword evidence="3" id="KW-1185">Reference proteome</keyword>
<protein>
    <submittedName>
        <fullName evidence="2">Uncharacterized protein</fullName>
    </submittedName>
</protein>
<accession>A0A2B4RDQ1</accession>
<dbReference type="OrthoDB" id="5966728at2759"/>
<proteinExistence type="predicted"/>
<feature type="region of interest" description="Disordered" evidence="1">
    <location>
        <begin position="286"/>
        <end position="320"/>
    </location>
</feature>
<reference evidence="3" key="1">
    <citation type="journal article" date="2017" name="bioRxiv">
        <title>Comparative analysis of the genomes of Stylophora pistillata and Acropora digitifera provides evidence for extensive differences between species of corals.</title>
        <authorList>
            <person name="Voolstra C.R."/>
            <person name="Li Y."/>
            <person name="Liew Y.J."/>
            <person name="Baumgarten S."/>
            <person name="Zoccola D."/>
            <person name="Flot J.-F."/>
            <person name="Tambutte S."/>
            <person name="Allemand D."/>
            <person name="Aranda M."/>
        </authorList>
    </citation>
    <scope>NUCLEOTIDE SEQUENCE [LARGE SCALE GENOMIC DNA]</scope>
</reference>
<gene>
    <name evidence="2" type="ORF">AWC38_SpisGene21473</name>
</gene>
<feature type="compositionally biased region" description="Polar residues" evidence="1">
    <location>
        <begin position="287"/>
        <end position="311"/>
    </location>
</feature>
<organism evidence="2 3">
    <name type="scientific">Stylophora pistillata</name>
    <name type="common">Smooth cauliflower coral</name>
    <dbReference type="NCBI Taxonomy" id="50429"/>
    <lineage>
        <taxon>Eukaryota</taxon>
        <taxon>Metazoa</taxon>
        <taxon>Cnidaria</taxon>
        <taxon>Anthozoa</taxon>
        <taxon>Hexacorallia</taxon>
        <taxon>Scleractinia</taxon>
        <taxon>Astrocoeniina</taxon>
        <taxon>Pocilloporidae</taxon>
        <taxon>Stylophora</taxon>
    </lineage>
</organism>
<feature type="compositionally biased region" description="Basic and acidic residues" evidence="1">
    <location>
        <begin position="440"/>
        <end position="452"/>
    </location>
</feature>
<feature type="compositionally biased region" description="Basic and acidic residues" evidence="1">
    <location>
        <begin position="402"/>
        <end position="423"/>
    </location>
</feature>
<comment type="caution">
    <text evidence="2">The sequence shown here is derived from an EMBL/GenBank/DDBJ whole genome shotgun (WGS) entry which is preliminary data.</text>
</comment>
<feature type="compositionally biased region" description="Polar residues" evidence="1">
    <location>
        <begin position="510"/>
        <end position="532"/>
    </location>
</feature>
<evidence type="ECO:0000256" key="1">
    <source>
        <dbReference type="SAM" id="MobiDB-lite"/>
    </source>
</evidence>
<evidence type="ECO:0000313" key="3">
    <source>
        <dbReference type="Proteomes" id="UP000225706"/>
    </source>
</evidence>
<evidence type="ECO:0000313" key="2">
    <source>
        <dbReference type="EMBL" id="PFX14372.1"/>
    </source>
</evidence>
<sequence>MADLGENLCSPDLKEEETVLALRLAEALRADEVETFLEIYDSIPCTTDRKRVDKIKEMARQVAALPKKTFELYRSKKILSSSDSHAFFPPSSNHILKDKLAPNSFTITTPVDNLPKELSDVQNKEDVIWSADNPVDLVDTDVKQKSKNKKKRKSKKGKVPISLQESSVANSISSAEEPRAGDLEMKHKVLGLENCAPLHVTMNTNLVADISNGRDLETTQSSKAIEMDLTSCGSSSSNDSGIVTPDSGLGSHTSPVFAKEPPFGFPPSSEKLLESALELLPNVKLGSANSSSKTDTTKYIKNSSPDYGSNQKEAEQEVKNCQATATDTRDLLQKDNVKEDINSYDIEDDPVSDVSDVKEVCKDFVVLEGDSVDGDVSSSSAVEEEGGWQSQTKRSHRKKKKDLAVRTNREKNHMERFQRRDFPKQQSDSQFRKNHHHRKCVDDKKSHFKSSENRNSTFYVEPSIMNSIVNGQLQVKTAKDNEAKFNKGPDNKGFSYRDALIKARGKGEPNESSDSGVDANSVSSCEMSSRQVETPRDTFNKQQCVDYLHNAWKKVMLEAKEGLVICFSVDSDPVLCQQKRKQQAANKMNAKMH</sequence>
<dbReference type="Proteomes" id="UP000225706">
    <property type="component" value="Unassembled WGS sequence"/>
</dbReference>
<feature type="region of interest" description="Disordered" evidence="1">
    <location>
        <begin position="373"/>
        <end position="454"/>
    </location>
</feature>